<dbReference type="RefSeq" id="XP_001611929.1">
    <property type="nucleotide sequence ID" value="XM_001611879.1"/>
</dbReference>
<evidence type="ECO:0000256" key="6">
    <source>
        <dbReference type="ARBA" id="ARBA00023136"/>
    </source>
</evidence>
<dbReference type="eggNOG" id="KOG0723">
    <property type="taxonomic scope" value="Eukaryota"/>
</dbReference>
<dbReference type="FunCoup" id="A7AP77">
    <property type="interactions" value="62"/>
</dbReference>
<evidence type="ECO:0008006" key="10">
    <source>
        <dbReference type="Google" id="ProtNLM"/>
    </source>
</evidence>
<reference evidence="9" key="2">
    <citation type="journal article" date="2020" name="Data Brief">
        <title>Transcriptome dataset of Babesia bovis life stages within vertebrate and invertebrate hosts.</title>
        <authorList>
            <person name="Ueti M.W."/>
            <person name="Johnson W.C."/>
            <person name="Kappmeyer L.S."/>
            <person name="Herndon D.R."/>
            <person name="Mousel M.R."/>
            <person name="Reif K.E."/>
            <person name="Taus N.S."/>
            <person name="Ifeonu O.O."/>
            <person name="Silva J.C."/>
            <person name="Suarez C.E."/>
            <person name="Brayton K.A."/>
        </authorList>
    </citation>
    <scope>NUCLEOTIDE SEQUENCE [LARGE SCALE GENOMIC DNA]</scope>
</reference>
<dbReference type="VEuPathDB" id="PiroplasmaDB:BBOV_III008010"/>
<dbReference type="InterPro" id="IPR001623">
    <property type="entry name" value="DnaJ_domain"/>
</dbReference>
<gene>
    <name evidence="8" type="ORF">BBOV_III008010</name>
</gene>
<dbReference type="Proteomes" id="UP000002173">
    <property type="component" value="Unassembled WGS sequence"/>
</dbReference>
<dbReference type="PANTHER" id="PTHR12763:SF28">
    <property type="entry name" value="GEO10507P1-RELATED"/>
    <property type="match status" value="1"/>
</dbReference>
<dbReference type="EMBL" id="AAXT01000001">
    <property type="protein sequence ID" value="EDO08361.1"/>
    <property type="molecule type" value="Genomic_DNA"/>
</dbReference>
<evidence type="ECO:0000256" key="7">
    <source>
        <dbReference type="ARBA" id="ARBA00038105"/>
    </source>
</evidence>
<dbReference type="GeneID" id="5480181"/>
<dbReference type="Gene3D" id="1.10.287.110">
    <property type="entry name" value="DnaJ domain"/>
    <property type="match status" value="1"/>
</dbReference>
<evidence type="ECO:0000256" key="2">
    <source>
        <dbReference type="ARBA" id="ARBA00022692"/>
    </source>
</evidence>
<proteinExistence type="inferred from homology"/>
<dbReference type="GO" id="GO:0001405">
    <property type="term" value="C:PAM complex, Tim23 associated import motor"/>
    <property type="evidence" value="ECO:0007669"/>
    <property type="project" value="TreeGrafter"/>
</dbReference>
<evidence type="ECO:0000256" key="1">
    <source>
        <dbReference type="ARBA" id="ARBA00004434"/>
    </source>
</evidence>
<dbReference type="FunFam" id="1.10.287.110:FF:000001">
    <property type="entry name" value="Import inner membrane translocase subunit tim14"/>
    <property type="match status" value="1"/>
</dbReference>
<dbReference type="Pfam" id="PF03656">
    <property type="entry name" value="Pam16"/>
    <property type="match status" value="1"/>
</dbReference>
<dbReference type="GO" id="GO:0001671">
    <property type="term" value="F:ATPase activator activity"/>
    <property type="evidence" value="ECO:0007669"/>
    <property type="project" value="TreeGrafter"/>
</dbReference>
<comment type="subcellular location">
    <subcellularLocation>
        <location evidence="1">Mitochondrion inner membrane</location>
        <topology evidence="1">Single-pass membrane protein</topology>
    </subcellularLocation>
</comment>
<keyword evidence="3" id="KW-0999">Mitochondrion inner membrane</keyword>
<keyword evidence="6" id="KW-0472">Membrane</keyword>
<reference evidence="8 9" key="1">
    <citation type="journal article" date="2007" name="PLoS Pathog.">
        <title>Genome sequence of Babesia bovis and comparative analysis of apicomplexan hemoprotozoa.</title>
        <authorList>
            <person name="Brayton K.A."/>
            <person name="Lau A.O.T."/>
            <person name="Herndon D.R."/>
            <person name="Hannick L."/>
            <person name="Kappmeyer L.S."/>
            <person name="Berens S.J."/>
            <person name="Bidwell S.L."/>
            <person name="Brown W.C."/>
            <person name="Crabtree J."/>
            <person name="Fadrosh D."/>
            <person name="Feldblum T."/>
            <person name="Forberger H.A."/>
            <person name="Haas B.J."/>
            <person name="Howell J.M."/>
            <person name="Khouri H."/>
            <person name="Koo H."/>
            <person name="Mann D.J."/>
            <person name="Norimine J."/>
            <person name="Paulsen I.T."/>
            <person name="Radune D."/>
            <person name="Ren Q."/>
            <person name="Smith R.K. Jr."/>
            <person name="Suarez C.E."/>
            <person name="White O."/>
            <person name="Wortman J.R."/>
            <person name="Knowles D.P. Jr."/>
            <person name="McElwain T.F."/>
            <person name="Nene V.M."/>
        </authorList>
    </citation>
    <scope>NUCLEOTIDE SEQUENCE [LARGE SCALE GENOMIC DNA]</scope>
    <source>
        <strain evidence="8">T2Bo</strain>
    </source>
</reference>
<keyword evidence="5" id="KW-0496">Mitochondrion</keyword>
<dbReference type="GO" id="GO:0030150">
    <property type="term" value="P:protein import into mitochondrial matrix"/>
    <property type="evidence" value="ECO:0007669"/>
    <property type="project" value="TreeGrafter"/>
</dbReference>
<accession>A7AP77</accession>
<dbReference type="KEGG" id="bbo:BBOV_III008010"/>
<dbReference type="STRING" id="5865.A7AP77"/>
<dbReference type="CDD" id="cd06257">
    <property type="entry name" value="DnaJ"/>
    <property type="match status" value="1"/>
</dbReference>
<dbReference type="AlphaFoldDB" id="A7AP77"/>
<keyword evidence="4" id="KW-1133">Transmembrane helix</keyword>
<keyword evidence="9" id="KW-1185">Reference proteome</keyword>
<keyword evidence="2" id="KW-0812">Transmembrane</keyword>
<dbReference type="OMA" id="MXAFSGG"/>
<organism evidence="8 9">
    <name type="scientific">Babesia bovis</name>
    <dbReference type="NCBI Taxonomy" id="5865"/>
    <lineage>
        <taxon>Eukaryota</taxon>
        <taxon>Sar</taxon>
        <taxon>Alveolata</taxon>
        <taxon>Apicomplexa</taxon>
        <taxon>Aconoidasida</taxon>
        <taxon>Piroplasmida</taxon>
        <taxon>Babesiidae</taxon>
        <taxon>Babesia</taxon>
    </lineage>
</organism>
<dbReference type="InterPro" id="IPR036869">
    <property type="entry name" value="J_dom_sf"/>
</dbReference>
<comment type="similarity">
    <text evidence="7">Belongs to the TIM14 family.</text>
</comment>
<dbReference type="InParanoid" id="A7AP77"/>
<dbReference type="PANTHER" id="PTHR12763">
    <property type="match status" value="1"/>
</dbReference>
<evidence type="ECO:0000256" key="4">
    <source>
        <dbReference type="ARBA" id="ARBA00022989"/>
    </source>
</evidence>
<evidence type="ECO:0000313" key="8">
    <source>
        <dbReference type="EMBL" id="EDO08361.1"/>
    </source>
</evidence>
<protein>
    <recommendedName>
        <fullName evidence="10">DnaJ domain containing protein</fullName>
    </recommendedName>
</protein>
<reference evidence="9" key="3">
    <citation type="journal article" date="2021" name="Int. J. Parasitol.">
        <title>Comparative analysis of gene expression between Babesia bovis blood stages and kinetes allowed by improved genome annotation.</title>
        <authorList>
            <person name="Ueti M.W."/>
            <person name="Johnson W.C."/>
            <person name="Kappmeyer L.S."/>
            <person name="Herndon D.R."/>
            <person name="Mousel M.R."/>
            <person name="Reif K.E."/>
            <person name="Taus N.S."/>
            <person name="Ifeonu O.O."/>
            <person name="Silva J.C."/>
            <person name="Suarez C.E."/>
            <person name="Brayton K.A."/>
        </authorList>
    </citation>
    <scope>NUCLEOTIDE SEQUENCE [LARGE SCALE GENOMIC DNA]</scope>
</reference>
<comment type="caution">
    <text evidence="8">The sequence shown here is derived from an EMBL/GenBank/DDBJ whole genome shotgun (WGS) entry which is preliminary data.</text>
</comment>
<dbReference type="SUPFAM" id="SSF46565">
    <property type="entry name" value="Chaperone J-domain"/>
    <property type="match status" value="1"/>
</dbReference>
<sequence>MPWPIVALACGTGVLLGRYMYRAVSKSKVLYGFEHKMSLSEACAILNVSATAPKDRIREHYKQLMMRNHPDNGGSTYLASKVNEAKDYLLK</sequence>
<name>A7AP77_BABBO</name>
<evidence type="ECO:0000313" key="9">
    <source>
        <dbReference type="Proteomes" id="UP000002173"/>
    </source>
</evidence>
<evidence type="ECO:0000256" key="5">
    <source>
        <dbReference type="ARBA" id="ARBA00023128"/>
    </source>
</evidence>
<evidence type="ECO:0000256" key="3">
    <source>
        <dbReference type="ARBA" id="ARBA00022792"/>
    </source>
</evidence>